<dbReference type="GO" id="GO:0030424">
    <property type="term" value="C:axon"/>
    <property type="evidence" value="ECO:0007669"/>
    <property type="project" value="TreeGrafter"/>
</dbReference>
<dbReference type="PANTHER" id="PTHR10075">
    <property type="entry name" value="BASIGIN RELATED"/>
    <property type="match status" value="1"/>
</dbReference>
<dbReference type="GO" id="GO:0007411">
    <property type="term" value="P:axon guidance"/>
    <property type="evidence" value="ECO:0007669"/>
    <property type="project" value="TreeGrafter"/>
</dbReference>
<evidence type="ECO:0000259" key="3">
    <source>
        <dbReference type="PROSITE" id="PS50835"/>
    </source>
</evidence>
<dbReference type="AlphaFoldDB" id="A0A8X6HT70"/>
<dbReference type="Pfam" id="PF07679">
    <property type="entry name" value="I-set"/>
    <property type="match status" value="3"/>
</dbReference>
<dbReference type="GO" id="GO:0070593">
    <property type="term" value="P:dendrite self-avoidance"/>
    <property type="evidence" value="ECO:0007669"/>
    <property type="project" value="TreeGrafter"/>
</dbReference>
<dbReference type="SUPFAM" id="SSF48726">
    <property type="entry name" value="Immunoglobulin"/>
    <property type="match status" value="7"/>
</dbReference>
<dbReference type="FunFam" id="2.60.40.10:FF:000104">
    <property type="entry name" value="Down syndrome cell adhesion molecule b"/>
    <property type="match status" value="2"/>
</dbReference>
<dbReference type="EMBL" id="BMAO01029142">
    <property type="protein sequence ID" value="GFR29672.1"/>
    <property type="molecule type" value="Genomic_DNA"/>
</dbReference>
<keyword evidence="5" id="KW-1185">Reference proteome</keyword>
<dbReference type="FunFam" id="2.60.40.10:FF:000032">
    <property type="entry name" value="palladin isoform X1"/>
    <property type="match status" value="1"/>
</dbReference>
<feature type="domain" description="Ig-like" evidence="3">
    <location>
        <begin position="550"/>
        <end position="641"/>
    </location>
</feature>
<protein>
    <submittedName>
        <fullName evidence="4">Hemicentin-2</fullName>
    </submittedName>
</protein>
<proteinExistence type="predicted"/>
<keyword evidence="2" id="KW-0393">Immunoglobulin domain</keyword>
<gene>
    <name evidence="4" type="primary">Hmcn2</name>
    <name evidence="4" type="ORF">TNCT_624631</name>
</gene>
<reference evidence="4" key="1">
    <citation type="submission" date="2020-07" db="EMBL/GenBank/DDBJ databases">
        <title>Multicomponent nature underlies the extraordinary mechanical properties of spider dragline silk.</title>
        <authorList>
            <person name="Kono N."/>
            <person name="Nakamura H."/>
            <person name="Mori M."/>
            <person name="Yoshida Y."/>
            <person name="Ohtoshi R."/>
            <person name="Malay A.D."/>
            <person name="Moran D.A.P."/>
            <person name="Tomita M."/>
            <person name="Numata K."/>
            <person name="Arakawa K."/>
        </authorList>
    </citation>
    <scope>NUCLEOTIDE SEQUENCE</scope>
</reference>
<dbReference type="FunFam" id="2.60.40.10:FF:000333">
    <property type="entry name" value="Down syndrome cell adhesion molecule"/>
    <property type="match status" value="3"/>
</dbReference>
<dbReference type="InterPro" id="IPR003599">
    <property type="entry name" value="Ig_sub"/>
</dbReference>
<evidence type="ECO:0000313" key="5">
    <source>
        <dbReference type="Proteomes" id="UP000887116"/>
    </source>
</evidence>
<feature type="domain" description="Ig-like" evidence="3">
    <location>
        <begin position="456"/>
        <end position="541"/>
    </location>
</feature>
<dbReference type="Pfam" id="PF13927">
    <property type="entry name" value="Ig_3"/>
    <property type="match status" value="3"/>
</dbReference>
<name>A0A8X6HT70_TRICU</name>
<dbReference type="InterPro" id="IPR036179">
    <property type="entry name" value="Ig-like_dom_sf"/>
</dbReference>
<evidence type="ECO:0000313" key="4">
    <source>
        <dbReference type="EMBL" id="GFR29672.1"/>
    </source>
</evidence>
<dbReference type="GO" id="GO:0007156">
    <property type="term" value="P:homophilic cell adhesion via plasma membrane adhesion molecules"/>
    <property type="evidence" value="ECO:0007669"/>
    <property type="project" value="TreeGrafter"/>
</dbReference>
<evidence type="ECO:0000256" key="1">
    <source>
        <dbReference type="ARBA" id="ARBA00023157"/>
    </source>
</evidence>
<evidence type="ECO:0000256" key="2">
    <source>
        <dbReference type="ARBA" id="ARBA00023319"/>
    </source>
</evidence>
<dbReference type="InterPro" id="IPR003598">
    <property type="entry name" value="Ig_sub2"/>
</dbReference>
<dbReference type="SMART" id="SM00409">
    <property type="entry name" value="IG"/>
    <property type="match status" value="6"/>
</dbReference>
<dbReference type="SMART" id="SM00408">
    <property type="entry name" value="IGc2"/>
    <property type="match status" value="6"/>
</dbReference>
<organism evidence="4 5">
    <name type="scientific">Trichonephila clavata</name>
    <name type="common">Joro spider</name>
    <name type="synonym">Nephila clavata</name>
    <dbReference type="NCBI Taxonomy" id="2740835"/>
    <lineage>
        <taxon>Eukaryota</taxon>
        <taxon>Metazoa</taxon>
        <taxon>Ecdysozoa</taxon>
        <taxon>Arthropoda</taxon>
        <taxon>Chelicerata</taxon>
        <taxon>Arachnida</taxon>
        <taxon>Araneae</taxon>
        <taxon>Araneomorphae</taxon>
        <taxon>Entelegynae</taxon>
        <taxon>Araneoidea</taxon>
        <taxon>Nephilidae</taxon>
        <taxon>Trichonephila</taxon>
    </lineage>
</organism>
<dbReference type="InterPro" id="IPR013783">
    <property type="entry name" value="Ig-like_fold"/>
</dbReference>
<dbReference type="OrthoDB" id="6019866at2759"/>
<comment type="caution">
    <text evidence="4">The sequence shown here is derived from an EMBL/GenBank/DDBJ whole genome shotgun (WGS) entry which is preliminary data.</text>
</comment>
<dbReference type="InterPro" id="IPR007110">
    <property type="entry name" value="Ig-like_dom"/>
</dbReference>
<feature type="domain" description="Ig-like" evidence="3">
    <location>
        <begin position="63"/>
        <end position="147"/>
    </location>
</feature>
<sequence length="653" mass="71439">PETEGSTLQNSENTSVHPNGTLEIRYINKDIEGYYQCIVSNGVGSELKKDVNIKVIDSWKIQPFIFPTTAKIGQRVTTVCSTSGGNRLTFDWLKDGKSLKENQNIKIISVSDVSTIILESVSETDSGNYTCVAKSEGVTDMYMAILNINVPPEWISSPEDREVLYGENVVFPCSATGKPKPSMKWNKFNEMDAKYYPLISDGILKEDRIFLMSNGSLSIKNVNKQDEAIYQCSVSNEVGSSLTKSSSLRVIELNGAVLSSSEYDTWKVQPFAFPPSLTVGTRASTVCSTSKGTGLQFQWLRNGKRLDQSTNIQIRSYTDSSMILIESLSEEDSGNYTCIVKSDRKTDSFTTVLVVLVPPSWIQRPTDKDVLAGDSALIPCSVSGKPDPVIQWSSSGLDDTIFTNVVASETFNVHPNGSLFLKNIQKSHEGLYKCNASNGVGGSLEATMSLRVIGISKIQKFSFPDQVISGTKTSVICTAISGMPPMEFKWLKNGHPLKTNQKSTIRTYADFSVIFLEDVDQSTSGNYTCELKGPMGSDSYTAILEVKEAPQWIKQPKDTTLNSGDNASLECIATGHPLPNVTWKKSNGGIQEHYETVQDQKQTKGKSLLEIKQASTTDSGIYVCVAENDISSIKTGGIIISVSGKAFVKKCCI</sequence>
<keyword evidence="1" id="KW-1015">Disulfide bond</keyword>
<dbReference type="InterPro" id="IPR013098">
    <property type="entry name" value="Ig_I-set"/>
</dbReference>
<feature type="domain" description="Ig-like" evidence="3">
    <location>
        <begin position="270"/>
        <end position="350"/>
    </location>
</feature>
<feature type="domain" description="Ig-like" evidence="3">
    <location>
        <begin position="152"/>
        <end position="249"/>
    </location>
</feature>
<feature type="domain" description="Ig-like" evidence="3">
    <location>
        <begin position="359"/>
        <end position="449"/>
    </location>
</feature>
<dbReference type="GO" id="GO:0098632">
    <property type="term" value="F:cell-cell adhesion mediator activity"/>
    <property type="evidence" value="ECO:0007669"/>
    <property type="project" value="TreeGrafter"/>
</dbReference>
<dbReference type="PROSITE" id="PS50835">
    <property type="entry name" value="IG_LIKE"/>
    <property type="match status" value="6"/>
</dbReference>
<dbReference type="GO" id="GO:0005886">
    <property type="term" value="C:plasma membrane"/>
    <property type="evidence" value="ECO:0007669"/>
    <property type="project" value="TreeGrafter"/>
</dbReference>
<dbReference type="PANTHER" id="PTHR10075:SF101">
    <property type="entry name" value="ZWEI IG DOMAIN PROTEIN ZIG-3"/>
    <property type="match status" value="1"/>
</dbReference>
<accession>A0A8X6HT70</accession>
<dbReference type="Gene3D" id="2.60.40.10">
    <property type="entry name" value="Immunoglobulins"/>
    <property type="match status" value="7"/>
</dbReference>
<feature type="non-terminal residue" evidence="4">
    <location>
        <position position="1"/>
    </location>
</feature>
<dbReference type="Proteomes" id="UP000887116">
    <property type="component" value="Unassembled WGS sequence"/>
</dbReference>